<name>A0A4P9ZIS5_9ASCO</name>
<feature type="compositionally biased region" description="Polar residues" evidence="1">
    <location>
        <begin position="31"/>
        <end position="49"/>
    </location>
</feature>
<evidence type="ECO:0000313" key="2">
    <source>
        <dbReference type="EMBL" id="RKP33087.1"/>
    </source>
</evidence>
<accession>A0A4P9ZIS5</accession>
<evidence type="ECO:0000313" key="3">
    <source>
        <dbReference type="Proteomes" id="UP000268321"/>
    </source>
</evidence>
<gene>
    <name evidence="2" type="ORF">METBISCDRAFT_25266</name>
</gene>
<dbReference type="EMBL" id="ML004428">
    <property type="protein sequence ID" value="RKP33087.1"/>
    <property type="molecule type" value="Genomic_DNA"/>
</dbReference>
<sequence length="105" mass="11873">MTGRRYSLTIETKNRDTDVKNEPVIGFLVERSSTPEKSPTPHSSPSLSGSEEYCLCDLDNIGQQNRQFHYSSSLNAKKKHFRRHTVAVRFQEPHSAHSTNVAGRS</sequence>
<keyword evidence="3" id="KW-1185">Reference proteome</keyword>
<organism evidence="2 3">
    <name type="scientific">Metschnikowia bicuspidata</name>
    <dbReference type="NCBI Taxonomy" id="27322"/>
    <lineage>
        <taxon>Eukaryota</taxon>
        <taxon>Fungi</taxon>
        <taxon>Dikarya</taxon>
        <taxon>Ascomycota</taxon>
        <taxon>Saccharomycotina</taxon>
        <taxon>Pichiomycetes</taxon>
        <taxon>Metschnikowiaceae</taxon>
        <taxon>Metschnikowia</taxon>
    </lineage>
</organism>
<protein>
    <submittedName>
        <fullName evidence="2">Uncharacterized protein</fullName>
    </submittedName>
</protein>
<reference evidence="3" key="1">
    <citation type="journal article" date="2018" name="Nat. Microbiol.">
        <title>Leveraging single-cell genomics to expand the fungal tree of life.</title>
        <authorList>
            <person name="Ahrendt S.R."/>
            <person name="Quandt C.A."/>
            <person name="Ciobanu D."/>
            <person name="Clum A."/>
            <person name="Salamov A."/>
            <person name="Andreopoulos B."/>
            <person name="Cheng J.F."/>
            <person name="Woyke T."/>
            <person name="Pelin A."/>
            <person name="Henrissat B."/>
            <person name="Reynolds N.K."/>
            <person name="Benny G.L."/>
            <person name="Smith M.E."/>
            <person name="James T.Y."/>
            <person name="Grigoriev I.V."/>
        </authorList>
    </citation>
    <scope>NUCLEOTIDE SEQUENCE [LARGE SCALE GENOMIC DNA]</scope>
    <source>
        <strain evidence="3">Baker2002</strain>
    </source>
</reference>
<evidence type="ECO:0000256" key="1">
    <source>
        <dbReference type="SAM" id="MobiDB-lite"/>
    </source>
</evidence>
<dbReference type="Proteomes" id="UP000268321">
    <property type="component" value="Unassembled WGS sequence"/>
</dbReference>
<feature type="region of interest" description="Disordered" evidence="1">
    <location>
        <begin position="29"/>
        <end position="50"/>
    </location>
</feature>
<proteinExistence type="predicted"/>
<dbReference type="AlphaFoldDB" id="A0A4P9ZIS5"/>